<dbReference type="RefSeq" id="WP_404746487.1">
    <property type="nucleotide sequence ID" value="NZ_JBJDQH010000005.1"/>
</dbReference>
<feature type="transmembrane region" description="Helical" evidence="2">
    <location>
        <begin position="127"/>
        <end position="149"/>
    </location>
</feature>
<feature type="transmembrane region" description="Helical" evidence="2">
    <location>
        <begin position="213"/>
        <end position="232"/>
    </location>
</feature>
<organism evidence="3 4">
    <name type="scientific">Streptomyces milbemycinicus</name>
    <dbReference type="NCBI Taxonomy" id="476552"/>
    <lineage>
        <taxon>Bacteria</taxon>
        <taxon>Bacillati</taxon>
        <taxon>Actinomycetota</taxon>
        <taxon>Actinomycetes</taxon>
        <taxon>Kitasatosporales</taxon>
        <taxon>Streptomycetaceae</taxon>
        <taxon>Streptomyces</taxon>
    </lineage>
</organism>
<name>A0ABW8LKN2_9ACTN</name>
<proteinExistence type="predicted"/>
<dbReference type="EMBL" id="JBJDQH010000005">
    <property type="protein sequence ID" value="MFK4266477.1"/>
    <property type="molecule type" value="Genomic_DNA"/>
</dbReference>
<comment type="caution">
    <text evidence="3">The sequence shown here is derived from an EMBL/GenBank/DDBJ whole genome shotgun (WGS) entry which is preliminary data.</text>
</comment>
<dbReference type="Proteomes" id="UP001620295">
    <property type="component" value="Unassembled WGS sequence"/>
</dbReference>
<keyword evidence="2" id="KW-0472">Membrane</keyword>
<evidence type="ECO:0000256" key="2">
    <source>
        <dbReference type="SAM" id="Phobius"/>
    </source>
</evidence>
<gene>
    <name evidence="3" type="ORF">ACI2L5_16260</name>
</gene>
<evidence type="ECO:0000313" key="3">
    <source>
        <dbReference type="EMBL" id="MFK4266477.1"/>
    </source>
</evidence>
<keyword evidence="4" id="KW-1185">Reference proteome</keyword>
<feature type="transmembrane region" description="Helical" evidence="2">
    <location>
        <begin position="170"/>
        <end position="193"/>
    </location>
</feature>
<feature type="region of interest" description="Disordered" evidence="1">
    <location>
        <begin position="312"/>
        <end position="331"/>
    </location>
</feature>
<reference evidence="3 4" key="1">
    <citation type="submission" date="2024-11" db="EMBL/GenBank/DDBJ databases">
        <title>The Natural Products Discovery Center: Release of the First 8490 Sequenced Strains for Exploring Actinobacteria Biosynthetic Diversity.</title>
        <authorList>
            <person name="Kalkreuter E."/>
            <person name="Kautsar S.A."/>
            <person name="Yang D."/>
            <person name="Bader C.D."/>
            <person name="Teijaro C.N."/>
            <person name="Fluegel L."/>
            <person name="Davis C.M."/>
            <person name="Simpson J.R."/>
            <person name="Lauterbach L."/>
            <person name="Steele A.D."/>
            <person name="Gui C."/>
            <person name="Meng S."/>
            <person name="Li G."/>
            <person name="Viehrig K."/>
            <person name="Ye F."/>
            <person name="Su P."/>
            <person name="Kiefer A.F."/>
            <person name="Nichols A."/>
            <person name="Cepeda A.J."/>
            <person name="Yan W."/>
            <person name="Fan B."/>
            <person name="Jiang Y."/>
            <person name="Adhikari A."/>
            <person name="Zheng C.-J."/>
            <person name="Schuster L."/>
            <person name="Cowan T.M."/>
            <person name="Smanski M.J."/>
            <person name="Chevrette M.G."/>
            <person name="De Carvalho L.P.S."/>
            <person name="Shen B."/>
        </authorList>
    </citation>
    <scope>NUCLEOTIDE SEQUENCE [LARGE SCALE GENOMIC DNA]</scope>
    <source>
        <strain evidence="3 4">NPDC020863</strain>
    </source>
</reference>
<protein>
    <submittedName>
        <fullName evidence="3">Uncharacterized protein</fullName>
    </submittedName>
</protein>
<feature type="transmembrane region" description="Helical" evidence="2">
    <location>
        <begin position="82"/>
        <end position="107"/>
    </location>
</feature>
<sequence>MERWDRVGRRAAYGAALALLPYVLIKVSWVIGSLAGLAPVGGGFSLAGWVLFNLVTVGMAGTGIALALALARPWGMRIPGWLVAFCAWTGSGFLVSVLPYSVLSALLDSGSGDQGGGDDPVMPGWEAALVQFGFVGMGLGLAVALPAYLRRRWPAEFTGRVGDSKGASTGSGAGTPLWSAVVAAVVGLVWLYWAAGGTLGIAHPAERTRSGYLLTGMGAWWALVGATALRTLVRARPARLPRRLPMALGWLGSGSLFAWSGWKLPVTLFVSLADSSEVTQPENLAVATALHLAAVVAGADMMRKLVARAAGDEVRGRTTRPHRDGSRWAAP</sequence>
<feature type="transmembrane region" description="Helical" evidence="2">
    <location>
        <begin position="46"/>
        <end position="70"/>
    </location>
</feature>
<evidence type="ECO:0000313" key="4">
    <source>
        <dbReference type="Proteomes" id="UP001620295"/>
    </source>
</evidence>
<accession>A0ABW8LKN2</accession>
<evidence type="ECO:0000256" key="1">
    <source>
        <dbReference type="SAM" id="MobiDB-lite"/>
    </source>
</evidence>
<keyword evidence="2" id="KW-0812">Transmembrane</keyword>
<keyword evidence="2" id="KW-1133">Transmembrane helix</keyword>
<feature type="transmembrane region" description="Helical" evidence="2">
    <location>
        <begin position="12"/>
        <end position="34"/>
    </location>
</feature>